<name>A0A0D0VFU0_9TREE</name>
<evidence type="ECO:0000313" key="2">
    <source>
        <dbReference type="Proteomes" id="UP000053392"/>
    </source>
</evidence>
<dbReference type="Proteomes" id="UP000053392">
    <property type="component" value="Unassembled WGS sequence"/>
</dbReference>
<accession>A0A0D0VFU0</accession>
<reference evidence="1 2" key="1">
    <citation type="submission" date="2015-01" db="EMBL/GenBank/DDBJ databases">
        <title>The Genome Sequence of Cryptococcus gattii Ram5.</title>
        <authorList>
            <consortium name="The Broad Institute Genomics Platform"/>
            <person name="Cuomo C."/>
            <person name="Litvintseva A."/>
            <person name="Chen Y."/>
            <person name="Heitman J."/>
            <person name="Sun S."/>
            <person name="Springer D."/>
            <person name="Dromer F."/>
            <person name="Young S."/>
            <person name="Zeng Q."/>
            <person name="Gargeya S."/>
            <person name="Abouelleil A."/>
            <person name="Alvarado L."/>
            <person name="Chapman S.B."/>
            <person name="Gainer-Dewar J."/>
            <person name="Goldberg J."/>
            <person name="Griggs A."/>
            <person name="Gujja S."/>
            <person name="Hansen M."/>
            <person name="Howarth C."/>
            <person name="Imamovic A."/>
            <person name="Larimer J."/>
            <person name="Murphy C."/>
            <person name="Naylor J."/>
            <person name="Pearson M."/>
            <person name="Priest M."/>
            <person name="Roberts A."/>
            <person name="Saif S."/>
            <person name="Shea T."/>
            <person name="Sykes S."/>
            <person name="Wortman J."/>
            <person name="Nusbaum C."/>
            <person name="Birren B."/>
        </authorList>
    </citation>
    <scope>NUCLEOTIDE SEQUENCE [LARGE SCALE GENOMIC DNA]</scope>
    <source>
        <strain evidence="1 2">Ram5</strain>
    </source>
</reference>
<dbReference type="AlphaFoldDB" id="A0A0D0VFU0"/>
<dbReference type="EMBL" id="KN847896">
    <property type="protein sequence ID" value="KIR43720.1"/>
    <property type="molecule type" value="Genomic_DNA"/>
</dbReference>
<evidence type="ECO:0000313" key="1">
    <source>
        <dbReference type="EMBL" id="KIR43720.1"/>
    </source>
</evidence>
<proteinExistence type="predicted"/>
<organism evidence="1 2">
    <name type="scientific">Cryptococcus deuterogattii Ram5</name>
    <dbReference type="NCBI Taxonomy" id="1296110"/>
    <lineage>
        <taxon>Eukaryota</taxon>
        <taxon>Fungi</taxon>
        <taxon>Dikarya</taxon>
        <taxon>Basidiomycota</taxon>
        <taxon>Agaricomycotina</taxon>
        <taxon>Tremellomycetes</taxon>
        <taxon>Tremellales</taxon>
        <taxon>Cryptococcaceae</taxon>
        <taxon>Cryptococcus</taxon>
        <taxon>Cryptococcus gattii species complex</taxon>
    </lineage>
</organism>
<gene>
    <name evidence="1" type="ORF">I313_00564</name>
</gene>
<sequence>MSGDRSKLSDTVAGFLRLMWISKDNDMLISSSPTTRMRRKTMKHPDSEIVQKTHCLCARPTKIQSLLMSSWEKLRQAHMVSPLLPSLLYSSFLRVQTRMNEKLQERKMTLKKNELNS</sequence>
<keyword evidence="2" id="KW-1185">Reference proteome</keyword>
<dbReference type="HOGENOM" id="CLU_2084747_0_0_1"/>
<protein>
    <submittedName>
        <fullName evidence="1">Uncharacterized protein</fullName>
    </submittedName>
</protein>